<proteinExistence type="predicted"/>
<gene>
    <name evidence="1" type="ORF">AArcSt11_16725</name>
</gene>
<name>A0AAE3FU79_9EURY</name>
<accession>A0AAE3FU79</accession>
<keyword evidence="2" id="KW-1185">Reference proteome</keyword>
<reference evidence="1 2" key="1">
    <citation type="journal article" date="2022" name="Syst. Appl. Microbiol.">
        <title>Natronocalculus amylovorans gen. nov., sp. nov., and Natranaeroarchaeum aerophilus sp. nov., dominant culturable amylolytic natronoarchaea from hypersaline soda lakes in southwestern Siberia.</title>
        <authorList>
            <person name="Sorokin D.Y."/>
            <person name="Elcheninov A.G."/>
            <person name="Khizhniak T.V."/>
            <person name="Koenen M."/>
            <person name="Bale N.J."/>
            <person name="Damste J.S.S."/>
            <person name="Kublanov I.V."/>
        </authorList>
    </citation>
    <scope>NUCLEOTIDE SEQUENCE [LARGE SCALE GENOMIC DNA]</scope>
    <source>
        <strain evidence="1 2">AArc-St1-1</strain>
    </source>
</reference>
<dbReference type="EMBL" id="JAKRVY010000022">
    <property type="protein sequence ID" value="MCL9815296.1"/>
    <property type="molecule type" value="Genomic_DNA"/>
</dbReference>
<dbReference type="RefSeq" id="WP_250598829.1">
    <property type="nucleotide sequence ID" value="NZ_JAKRVY010000022.1"/>
</dbReference>
<sequence>MGSYRSIVVGPPEPLENFVREVCSHISAKDEIKNTVDYEEISINKAREIHKLNEQHDSYPYLFHFPWKEMPGYLDILEGENYEKIKGKGIWFVCYNYSPGKVIEDNRSKIIQYMIEGGADGSITPFSYDPAQDFNTEI</sequence>
<organism evidence="1 2">
    <name type="scientific">Natranaeroarchaeum aerophilus</name>
    <dbReference type="NCBI Taxonomy" id="2917711"/>
    <lineage>
        <taxon>Archaea</taxon>
        <taxon>Methanobacteriati</taxon>
        <taxon>Methanobacteriota</taxon>
        <taxon>Stenosarchaea group</taxon>
        <taxon>Halobacteria</taxon>
        <taxon>Halobacteriales</taxon>
        <taxon>Natronoarchaeaceae</taxon>
        <taxon>Natranaeroarchaeum</taxon>
    </lineage>
</organism>
<dbReference type="AlphaFoldDB" id="A0AAE3FU79"/>
<evidence type="ECO:0000313" key="1">
    <source>
        <dbReference type="EMBL" id="MCL9815296.1"/>
    </source>
</evidence>
<dbReference type="Proteomes" id="UP001202674">
    <property type="component" value="Unassembled WGS sequence"/>
</dbReference>
<protein>
    <submittedName>
        <fullName evidence="1">Uncharacterized protein</fullName>
    </submittedName>
</protein>
<comment type="caution">
    <text evidence="1">The sequence shown here is derived from an EMBL/GenBank/DDBJ whole genome shotgun (WGS) entry which is preliminary data.</text>
</comment>
<evidence type="ECO:0000313" key="2">
    <source>
        <dbReference type="Proteomes" id="UP001202674"/>
    </source>
</evidence>